<keyword evidence="1" id="KW-0378">Hydrolase</keyword>
<name>A0ACB8QXT9_9AGAM</name>
<sequence length="746" mass="82603">MAPPVKAHDFALRDGPDVFAPKDLIELARPGVGVANAPGTLVLVPVSKYSFVDKKNNKSLVVASLDSKAQLEIPLPKGGEAFWLGPTTLGHVIPDSDSKISELYAIDIHVETETVTPEPPALLGSFPTTSATNFVYSPKAGTIVFSDYVYADGDLTHVKEGDEEWANRGNTAYVYDEGYERHWDTWIGPKRPSLFTVKLTHGPDGKWTFGGTFTNVLNGTGHQVPVEPFGGTDDFAVSDTHIVYTTKDPVLPEAWHTKQNARALQYSSTTNADAPCTQVYIIPVDGGGAPRELTSGKQGATHNPVFNPSGDLVAWLELDKDGHEADRAKVVIFDLKKGVRYTLTQPWDRSPDGLSFSPDAPILFLTAGDHARGKVFALPIPPTPDQSSTHPALPPRYTTPRALTSEGAATGIQALPGGRLLFSHSSLQRPNDIFLFRNLSSLGLSVGEAERITSLTEEALKGYELRAPEDIYFEGAEGKTIHGFVIKPRGWTKEDKKATWPVALLIHGGPESAWDDRWSTRWNHNVFAQQGYFTVILNPTGSTTFGQELTDAIQEDWGGKPFVDMQKGWKHVLATYPEIDTERAVGAGASWGGYAINWIQGHPEYGFNFKALFCHDGVFDATYNGFSTDELFFFNNEWGGRPWEPHAAEILKKYNAREFVHKWSTPMLIVHGSKDYRLPETDGIAAYHALKQQGIAARLVIFPDENHWVLNHGNSLKWHYEVFRWFDLYVGKDTNDTLIVREKLYD</sequence>
<keyword evidence="2" id="KW-1185">Reference proteome</keyword>
<accession>A0ACB8QXT9</accession>
<organism evidence="1 2">
    <name type="scientific">Vararia minispora EC-137</name>
    <dbReference type="NCBI Taxonomy" id="1314806"/>
    <lineage>
        <taxon>Eukaryota</taxon>
        <taxon>Fungi</taxon>
        <taxon>Dikarya</taxon>
        <taxon>Basidiomycota</taxon>
        <taxon>Agaricomycotina</taxon>
        <taxon>Agaricomycetes</taxon>
        <taxon>Russulales</taxon>
        <taxon>Lachnocladiaceae</taxon>
        <taxon>Vararia</taxon>
    </lineage>
</organism>
<evidence type="ECO:0000313" key="2">
    <source>
        <dbReference type="Proteomes" id="UP000814128"/>
    </source>
</evidence>
<protein>
    <submittedName>
        <fullName evidence="1">Alpha/Beta hydrolase protein</fullName>
    </submittedName>
</protein>
<dbReference type="EMBL" id="MU273470">
    <property type="protein sequence ID" value="KAI0036528.1"/>
    <property type="molecule type" value="Genomic_DNA"/>
</dbReference>
<evidence type="ECO:0000313" key="1">
    <source>
        <dbReference type="EMBL" id="KAI0036528.1"/>
    </source>
</evidence>
<reference evidence="1" key="2">
    <citation type="journal article" date="2022" name="New Phytol.">
        <title>Evolutionary transition to the ectomycorrhizal habit in the genomes of a hyperdiverse lineage of mushroom-forming fungi.</title>
        <authorList>
            <person name="Looney B."/>
            <person name="Miyauchi S."/>
            <person name="Morin E."/>
            <person name="Drula E."/>
            <person name="Courty P.E."/>
            <person name="Kohler A."/>
            <person name="Kuo A."/>
            <person name="LaButti K."/>
            <person name="Pangilinan J."/>
            <person name="Lipzen A."/>
            <person name="Riley R."/>
            <person name="Andreopoulos W."/>
            <person name="He G."/>
            <person name="Johnson J."/>
            <person name="Nolan M."/>
            <person name="Tritt A."/>
            <person name="Barry K.W."/>
            <person name="Grigoriev I.V."/>
            <person name="Nagy L.G."/>
            <person name="Hibbett D."/>
            <person name="Henrissat B."/>
            <person name="Matheny P.B."/>
            <person name="Labbe J."/>
            <person name="Martin F.M."/>
        </authorList>
    </citation>
    <scope>NUCLEOTIDE SEQUENCE</scope>
    <source>
        <strain evidence="1">EC-137</strain>
    </source>
</reference>
<proteinExistence type="predicted"/>
<reference evidence="1" key="1">
    <citation type="submission" date="2021-02" db="EMBL/GenBank/DDBJ databases">
        <authorList>
            <consortium name="DOE Joint Genome Institute"/>
            <person name="Ahrendt S."/>
            <person name="Looney B.P."/>
            <person name="Miyauchi S."/>
            <person name="Morin E."/>
            <person name="Drula E."/>
            <person name="Courty P.E."/>
            <person name="Chicoki N."/>
            <person name="Fauchery L."/>
            <person name="Kohler A."/>
            <person name="Kuo A."/>
            <person name="Labutti K."/>
            <person name="Pangilinan J."/>
            <person name="Lipzen A."/>
            <person name="Riley R."/>
            <person name="Andreopoulos W."/>
            <person name="He G."/>
            <person name="Johnson J."/>
            <person name="Barry K.W."/>
            <person name="Grigoriev I.V."/>
            <person name="Nagy L."/>
            <person name="Hibbett D."/>
            <person name="Henrissat B."/>
            <person name="Matheny P.B."/>
            <person name="Labbe J."/>
            <person name="Martin F."/>
        </authorList>
    </citation>
    <scope>NUCLEOTIDE SEQUENCE</scope>
    <source>
        <strain evidence="1">EC-137</strain>
    </source>
</reference>
<dbReference type="Proteomes" id="UP000814128">
    <property type="component" value="Unassembled WGS sequence"/>
</dbReference>
<comment type="caution">
    <text evidence="1">The sequence shown here is derived from an EMBL/GenBank/DDBJ whole genome shotgun (WGS) entry which is preliminary data.</text>
</comment>
<gene>
    <name evidence="1" type="ORF">K488DRAFT_40900</name>
</gene>